<gene>
    <name evidence="1" type="ORF">RDB_LOCUS161385</name>
</gene>
<accession>A0A8H3BNR5</accession>
<proteinExistence type="predicted"/>
<sequence>MGGVAVILLLISSSLLFLLVSFLLVMSSSSGRWDMWRSRQHQQLPLDALGNWAGQTRAEVDWVETQYRNPDNTVVHTVVPVLTCVKAHPLMDEHGYVLKFPYGDFSQVERALADWRYRHEQDHQLLDYSSHVGGHPKPYISVMICYKLIRCRINDCFGVGPSLRAAKAEAAARLLRSGHCMIRLG</sequence>
<protein>
    <recommendedName>
        <fullName evidence="3">DRBM domain-containing protein</fullName>
    </recommendedName>
</protein>
<evidence type="ECO:0000313" key="2">
    <source>
        <dbReference type="Proteomes" id="UP000663846"/>
    </source>
</evidence>
<reference evidence="1" key="1">
    <citation type="submission" date="2021-01" db="EMBL/GenBank/DDBJ databases">
        <authorList>
            <person name="Kaushik A."/>
        </authorList>
    </citation>
    <scope>NUCLEOTIDE SEQUENCE</scope>
    <source>
        <strain evidence="1">AG1-1C</strain>
    </source>
</reference>
<dbReference type="AlphaFoldDB" id="A0A8H3BNR5"/>
<name>A0A8H3BNR5_9AGAM</name>
<dbReference type="Proteomes" id="UP000663846">
    <property type="component" value="Unassembled WGS sequence"/>
</dbReference>
<evidence type="ECO:0000313" key="1">
    <source>
        <dbReference type="EMBL" id="CAE6462196.1"/>
    </source>
</evidence>
<dbReference type="EMBL" id="CAJMWS010000768">
    <property type="protein sequence ID" value="CAE6462196.1"/>
    <property type="molecule type" value="Genomic_DNA"/>
</dbReference>
<evidence type="ECO:0008006" key="3">
    <source>
        <dbReference type="Google" id="ProtNLM"/>
    </source>
</evidence>
<organism evidence="1 2">
    <name type="scientific">Rhizoctonia solani</name>
    <dbReference type="NCBI Taxonomy" id="456999"/>
    <lineage>
        <taxon>Eukaryota</taxon>
        <taxon>Fungi</taxon>
        <taxon>Dikarya</taxon>
        <taxon>Basidiomycota</taxon>
        <taxon>Agaricomycotina</taxon>
        <taxon>Agaricomycetes</taxon>
        <taxon>Cantharellales</taxon>
        <taxon>Ceratobasidiaceae</taxon>
        <taxon>Rhizoctonia</taxon>
    </lineage>
</organism>
<comment type="caution">
    <text evidence="1">The sequence shown here is derived from an EMBL/GenBank/DDBJ whole genome shotgun (WGS) entry which is preliminary data.</text>
</comment>